<keyword evidence="1" id="KW-0812">Transmembrane</keyword>
<dbReference type="AlphaFoldDB" id="A0A919UKI4"/>
<evidence type="ECO:0000256" key="1">
    <source>
        <dbReference type="SAM" id="Phobius"/>
    </source>
</evidence>
<proteinExistence type="predicted"/>
<feature type="transmembrane region" description="Helical" evidence="1">
    <location>
        <begin position="66"/>
        <end position="90"/>
    </location>
</feature>
<comment type="caution">
    <text evidence="2">The sequence shown here is derived from an EMBL/GenBank/DDBJ whole genome shotgun (WGS) entry which is preliminary data.</text>
</comment>
<reference evidence="2" key="1">
    <citation type="submission" date="2021-01" db="EMBL/GenBank/DDBJ databases">
        <title>Whole genome shotgun sequence of Demequina activiva NBRC 110675.</title>
        <authorList>
            <person name="Komaki H."/>
            <person name="Tamura T."/>
        </authorList>
    </citation>
    <scope>NUCLEOTIDE SEQUENCE</scope>
    <source>
        <strain evidence="2">NBRC 110675</strain>
    </source>
</reference>
<name>A0A919UKI4_9MICO</name>
<dbReference type="RefSeq" id="WP_203656634.1">
    <property type="nucleotide sequence ID" value="NZ_BONR01000004.1"/>
</dbReference>
<protein>
    <submittedName>
        <fullName evidence="2">Uncharacterized protein</fullName>
    </submittedName>
</protein>
<keyword evidence="1" id="KW-1133">Transmembrane helix</keyword>
<feature type="transmembrane region" description="Helical" evidence="1">
    <location>
        <begin position="139"/>
        <end position="161"/>
    </location>
</feature>
<dbReference type="EMBL" id="BONR01000004">
    <property type="protein sequence ID" value="GIG55301.1"/>
    <property type="molecule type" value="Genomic_DNA"/>
</dbReference>
<keyword evidence="1" id="KW-0472">Membrane</keyword>
<feature type="transmembrane region" description="Helical" evidence="1">
    <location>
        <begin position="36"/>
        <end position="54"/>
    </location>
</feature>
<evidence type="ECO:0000313" key="3">
    <source>
        <dbReference type="Proteomes" id="UP000652354"/>
    </source>
</evidence>
<gene>
    <name evidence="2" type="ORF">Dac01nite_20530</name>
</gene>
<sequence>MARTKPQRAPRRMRQPLKDHEPGAHLHATFWSHAKAGLVSLAPFALIYFTAQPLEDAMSFLASGGFTIAPTLLAAYSCGWALMSMALLHWLRFSESVPRHYITYGVAGAVALPLVAIAILTLVRLAFEDSADFWNAPTFGLLMIASPLLGALGAVIGRRVLAPGIHWHRWLERAPLPPALEFVEGKRDKDDFTRM</sequence>
<keyword evidence="3" id="KW-1185">Reference proteome</keyword>
<accession>A0A919UKI4</accession>
<organism evidence="2 3">
    <name type="scientific">Demequina activiva</name>
    <dbReference type="NCBI Taxonomy" id="1582364"/>
    <lineage>
        <taxon>Bacteria</taxon>
        <taxon>Bacillati</taxon>
        <taxon>Actinomycetota</taxon>
        <taxon>Actinomycetes</taxon>
        <taxon>Micrococcales</taxon>
        <taxon>Demequinaceae</taxon>
        <taxon>Demequina</taxon>
    </lineage>
</organism>
<feature type="transmembrane region" description="Helical" evidence="1">
    <location>
        <begin position="102"/>
        <end position="127"/>
    </location>
</feature>
<evidence type="ECO:0000313" key="2">
    <source>
        <dbReference type="EMBL" id="GIG55301.1"/>
    </source>
</evidence>
<dbReference type="Proteomes" id="UP000652354">
    <property type="component" value="Unassembled WGS sequence"/>
</dbReference>